<sequence length="285" mass="30069">MKRPLLVLGATGLIGRGVVAAAVEAGLPVIAVARDTAKLAALKAAFPGTDITVVANTIRDDLAGDRLARELRDSGRPLAGVVASICGSPGRGRLLDQPVSGLSRELDEVVIPHLSAARHVLPFMAESAMAGNYILIGGPGSEMPWAGYGPRSVTGAALRMLAQVLHDEARALGIRVQLLDISSPACTDQNLAHACPRWPRADDIGRRALQLALRNESRLGTHPVVPFDPPPESGASLSTAHADPAIAQPRRTQAPIMTDPRAHRVSDVRRLLDSLIPTQSNEVSR</sequence>
<evidence type="ECO:0000313" key="4">
    <source>
        <dbReference type="EMBL" id="SFN27331.1"/>
    </source>
</evidence>
<dbReference type="Gene3D" id="3.40.50.720">
    <property type="entry name" value="NAD(P)-binding Rossmann-like Domain"/>
    <property type="match status" value="1"/>
</dbReference>
<evidence type="ECO:0000313" key="5">
    <source>
        <dbReference type="Proteomes" id="UP000198575"/>
    </source>
</evidence>
<dbReference type="PANTHER" id="PTHR43669">
    <property type="entry name" value="5-KETO-D-GLUCONATE 5-REDUCTASE"/>
    <property type="match status" value="1"/>
</dbReference>
<evidence type="ECO:0000256" key="2">
    <source>
        <dbReference type="ARBA" id="ARBA00023002"/>
    </source>
</evidence>
<dbReference type="AlphaFoldDB" id="A0A1I4XNC7"/>
<gene>
    <name evidence="4" type="ORF">SAMN05216289_1117</name>
</gene>
<dbReference type="SUPFAM" id="SSF51735">
    <property type="entry name" value="NAD(P)-binding Rossmann-fold domains"/>
    <property type="match status" value="1"/>
</dbReference>
<protein>
    <submittedName>
        <fullName evidence="4">Short-chain dehydrogenase</fullName>
    </submittedName>
</protein>
<evidence type="ECO:0000256" key="1">
    <source>
        <dbReference type="ARBA" id="ARBA00006484"/>
    </source>
</evidence>
<dbReference type="OrthoDB" id="6028059at2"/>
<dbReference type="InterPro" id="IPR002347">
    <property type="entry name" value="SDR_fam"/>
</dbReference>
<dbReference type="Pfam" id="PF00106">
    <property type="entry name" value="adh_short"/>
    <property type="match status" value="1"/>
</dbReference>
<evidence type="ECO:0000256" key="3">
    <source>
        <dbReference type="SAM" id="MobiDB-lite"/>
    </source>
</evidence>
<comment type="similarity">
    <text evidence="1">Belongs to the short-chain dehydrogenases/reductases (SDR) family.</text>
</comment>
<keyword evidence="5" id="KW-1185">Reference proteome</keyword>
<dbReference type="RefSeq" id="WP_092407336.1">
    <property type="nucleotide sequence ID" value="NZ_FOVF01000011.1"/>
</dbReference>
<keyword evidence="2" id="KW-0560">Oxidoreductase</keyword>
<dbReference type="GO" id="GO:0016491">
    <property type="term" value="F:oxidoreductase activity"/>
    <property type="evidence" value="ECO:0007669"/>
    <property type="project" value="UniProtKB-KW"/>
</dbReference>
<proteinExistence type="inferred from homology"/>
<dbReference type="PANTHER" id="PTHR43669:SF12">
    <property type="entry name" value="BLR5618 PROTEIN"/>
    <property type="match status" value="1"/>
</dbReference>
<dbReference type="EMBL" id="FOVF01000011">
    <property type="protein sequence ID" value="SFN27331.1"/>
    <property type="molecule type" value="Genomic_DNA"/>
</dbReference>
<dbReference type="InterPro" id="IPR036291">
    <property type="entry name" value="NAD(P)-bd_dom_sf"/>
</dbReference>
<reference evidence="4 5" key="1">
    <citation type="submission" date="2016-10" db="EMBL/GenBank/DDBJ databases">
        <authorList>
            <person name="de Groot N.N."/>
        </authorList>
    </citation>
    <scope>NUCLEOTIDE SEQUENCE [LARGE SCALE GENOMIC DNA]</scope>
    <source>
        <strain evidence="4 5">CGMCC 1.7659</strain>
    </source>
</reference>
<dbReference type="STRING" id="578942.SAMN05216289_1117"/>
<accession>A0A1I4XNC7</accession>
<feature type="region of interest" description="Disordered" evidence="3">
    <location>
        <begin position="229"/>
        <end position="263"/>
    </location>
</feature>
<dbReference type="CDD" id="cd05233">
    <property type="entry name" value="SDR_c"/>
    <property type="match status" value="1"/>
</dbReference>
<dbReference type="Proteomes" id="UP000198575">
    <property type="component" value="Unassembled WGS sequence"/>
</dbReference>
<organism evidence="4 5">
    <name type="scientific">Dokdonella immobilis</name>
    <dbReference type="NCBI Taxonomy" id="578942"/>
    <lineage>
        <taxon>Bacteria</taxon>
        <taxon>Pseudomonadati</taxon>
        <taxon>Pseudomonadota</taxon>
        <taxon>Gammaproteobacteria</taxon>
        <taxon>Lysobacterales</taxon>
        <taxon>Rhodanobacteraceae</taxon>
        <taxon>Dokdonella</taxon>
    </lineage>
</organism>
<name>A0A1I4XNC7_9GAMM</name>